<reference evidence="1" key="1">
    <citation type="submission" date="2021-02" db="EMBL/GenBank/DDBJ databases">
        <authorList>
            <consortium name="DOE Joint Genome Institute"/>
            <person name="Ahrendt S."/>
            <person name="Looney B.P."/>
            <person name="Miyauchi S."/>
            <person name="Morin E."/>
            <person name="Drula E."/>
            <person name="Courty P.E."/>
            <person name="Chicoki N."/>
            <person name="Fauchery L."/>
            <person name="Kohler A."/>
            <person name="Kuo A."/>
            <person name="Labutti K."/>
            <person name="Pangilinan J."/>
            <person name="Lipzen A."/>
            <person name="Riley R."/>
            <person name="Andreopoulos W."/>
            <person name="He G."/>
            <person name="Johnson J."/>
            <person name="Barry K.W."/>
            <person name="Grigoriev I.V."/>
            <person name="Nagy L."/>
            <person name="Hibbett D."/>
            <person name="Henrissat B."/>
            <person name="Matheny P.B."/>
            <person name="Labbe J."/>
            <person name="Martin F."/>
        </authorList>
    </citation>
    <scope>NUCLEOTIDE SEQUENCE</scope>
    <source>
        <strain evidence="1">FP105234-sp</strain>
    </source>
</reference>
<evidence type="ECO:0000313" key="1">
    <source>
        <dbReference type="EMBL" id="KAI0044590.1"/>
    </source>
</evidence>
<evidence type="ECO:0000313" key="2">
    <source>
        <dbReference type="Proteomes" id="UP000814033"/>
    </source>
</evidence>
<keyword evidence="2" id="KW-1185">Reference proteome</keyword>
<dbReference type="EMBL" id="MU275977">
    <property type="protein sequence ID" value="KAI0044590.1"/>
    <property type="molecule type" value="Genomic_DNA"/>
</dbReference>
<proteinExistence type="predicted"/>
<sequence length="129" mass="14687">MYTNSFHPVKINRTKNFHFAQSYTRAQSPPRYYLIDFGLSGRYFSSNGPARRTVAEIMAEIVPDKPLPDALEIEKRRNFLDRNAKLVQALENSAPEHDDDGDDEEVPPVENLKILIDILEAESKGAPQE</sequence>
<protein>
    <submittedName>
        <fullName evidence="1">Uncharacterized protein</fullName>
    </submittedName>
</protein>
<name>A0ACB8RKY2_9AGAM</name>
<comment type="caution">
    <text evidence="1">The sequence shown here is derived from an EMBL/GenBank/DDBJ whole genome shotgun (WGS) entry which is preliminary data.</text>
</comment>
<accession>A0ACB8RKY2</accession>
<reference evidence="1" key="2">
    <citation type="journal article" date="2022" name="New Phytol.">
        <title>Evolutionary transition to the ectomycorrhizal habit in the genomes of a hyperdiverse lineage of mushroom-forming fungi.</title>
        <authorList>
            <person name="Looney B."/>
            <person name="Miyauchi S."/>
            <person name="Morin E."/>
            <person name="Drula E."/>
            <person name="Courty P.E."/>
            <person name="Kohler A."/>
            <person name="Kuo A."/>
            <person name="LaButti K."/>
            <person name="Pangilinan J."/>
            <person name="Lipzen A."/>
            <person name="Riley R."/>
            <person name="Andreopoulos W."/>
            <person name="He G."/>
            <person name="Johnson J."/>
            <person name="Nolan M."/>
            <person name="Tritt A."/>
            <person name="Barry K.W."/>
            <person name="Grigoriev I.V."/>
            <person name="Nagy L.G."/>
            <person name="Hibbett D."/>
            <person name="Henrissat B."/>
            <person name="Matheny P.B."/>
            <person name="Labbe J."/>
            <person name="Martin F.M."/>
        </authorList>
    </citation>
    <scope>NUCLEOTIDE SEQUENCE</scope>
    <source>
        <strain evidence="1">FP105234-sp</strain>
    </source>
</reference>
<dbReference type="Proteomes" id="UP000814033">
    <property type="component" value="Unassembled WGS sequence"/>
</dbReference>
<gene>
    <name evidence="1" type="ORF">FA95DRAFT_1562037</name>
</gene>
<organism evidence="1 2">
    <name type="scientific">Auriscalpium vulgare</name>
    <dbReference type="NCBI Taxonomy" id="40419"/>
    <lineage>
        <taxon>Eukaryota</taxon>
        <taxon>Fungi</taxon>
        <taxon>Dikarya</taxon>
        <taxon>Basidiomycota</taxon>
        <taxon>Agaricomycotina</taxon>
        <taxon>Agaricomycetes</taxon>
        <taxon>Russulales</taxon>
        <taxon>Auriscalpiaceae</taxon>
        <taxon>Auriscalpium</taxon>
    </lineage>
</organism>